<protein>
    <submittedName>
        <fullName evidence="7">23S rRNA (Uracil-5-)-methyltransferase RumA</fullName>
        <ecNumber evidence="7">2.1.1.-</ecNumber>
    </submittedName>
</protein>
<dbReference type="SUPFAM" id="SSF53335">
    <property type="entry name" value="S-adenosyl-L-methionine-dependent methyltransferases"/>
    <property type="match status" value="1"/>
</dbReference>
<organism evidence="7 8">
    <name type="scientific">Rhodospirillum rubrum (strain ATCC 11170 / ATH 1.1.1 / DSM 467 / LMG 4362 / NCIMB 8255 / S1)</name>
    <dbReference type="NCBI Taxonomy" id="269796"/>
    <lineage>
        <taxon>Bacteria</taxon>
        <taxon>Pseudomonadati</taxon>
        <taxon>Pseudomonadota</taxon>
        <taxon>Alphaproteobacteria</taxon>
        <taxon>Rhodospirillales</taxon>
        <taxon>Rhodospirillaceae</taxon>
        <taxon>Rhodospirillum</taxon>
    </lineage>
</organism>
<keyword evidence="4" id="KW-0411">Iron-sulfur</keyword>
<dbReference type="EMBL" id="CP000230">
    <property type="protein sequence ID" value="ABC22907.1"/>
    <property type="molecule type" value="Genomic_DNA"/>
</dbReference>
<dbReference type="Gene3D" id="2.40.50.140">
    <property type="entry name" value="Nucleic acid-binding proteins"/>
    <property type="match status" value="1"/>
</dbReference>
<evidence type="ECO:0000313" key="8">
    <source>
        <dbReference type="Proteomes" id="UP000001929"/>
    </source>
</evidence>
<evidence type="ECO:0000256" key="4">
    <source>
        <dbReference type="ARBA" id="ARBA00023014"/>
    </source>
</evidence>
<dbReference type="PANTHER" id="PTHR11061:SF30">
    <property type="entry name" value="TRNA (URACIL(54)-C(5))-METHYLTRANSFERASE"/>
    <property type="match status" value="1"/>
</dbReference>
<evidence type="ECO:0000256" key="5">
    <source>
        <dbReference type="PROSITE-ProRule" id="PRU01024"/>
    </source>
</evidence>
<feature type="binding site" evidence="5">
    <location>
        <position position="370"/>
    </location>
    <ligand>
        <name>S-adenosyl-L-methionine</name>
        <dbReference type="ChEBI" id="CHEBI:59789"/>
    </ligand>
</feature>
<dbReference type="HOGENOM" id="CLU_014689_8_2_5"/>
<evidence type="ECO:0000259" key="6">
    <source>
        <dbReference type="PROSITE" id="PS50926"/>
    </source>
</evidence>
<feature type="binding site" evidence="5">
    <location>
        <position position="273"/>
    </location>
    <ligand>
        <name>S-adenosyl-L-methionine</name>
        <dbReference type="ChEBI" id="CHEBI:59789"/>
    </ligand>
</feature>
<accession>Q2RSI8</accession>
<dbReference type="PROSITE" id="PS51687">
    <property type="entry name" value="SAM_MT_RNA_M5U"/>
    <property type="match status" value="1"/>
</dbReference>
<reference evidence="7 8" key="1">
    <citation type="journal article" date="2011" name="Stand. Genomic Sci.">
        <title>Complete genome sequence of Rhodospirillum rubrum type strain (S1).</title>
        <authorList>
            <person name="Munk A.C."/>
            <person name="Copeland A."/>
            <person name="Lucas S."/>
            <person name="Lapidus A."/>
            <person name="Del Rio T.G."/>
            <person name="Barry K."/>
            <person name="Detter J.C."/>
            <person name="Hammon N."/>
            <person name="Israni S."/>
            <person name="Pitluck S."/>
            <person name="Brettin T."/>
            <person name="Bruce D."/>
            <person name="Han C."/>
            <person name="Tapia R."/>
            <person name="Gilna P."/>
            <person name="Schmutz J."/>
            <person name="Larimer F."/>
            <person name="Land M."/>
            <person name="Kyrpides N.C."/>
            <person name="Mavromatis K."/>
            <person name="Richardson P."/>
            <person name="Rohde M."/>
            <person name="Goker M."/>
            <person name="Klenk H.P."/>
            <person name="Zhang Y."/>
            <person name="Roberts G.P."/>
            <person name="Reslewic S."/>
            <person name="Schwartz D.C."/>
        </authorList>
    </citation>
    <scope>NUCLEOTIDE SEQUENCE [LARGE SCALE GENOMIC DNA]</scope>
    <source>
        <strain evidence="8">ATCC 11170 / ATH 1.1.1 / DSM 467 / LMG 4362 / NCIMB 8255 / S1</strain>
    </source>
</reference>
<dbReference type="AlphaFoldDB" id="Q2RSI8"/>
<sequence>MTAAPRKSRKRPSSSPLEAIVHALGDRGDGLARPASGGERLFYVAGALPGERVRLRPQGRKGDGEIAELEAVIEASAERVDPPCPHAALCGGCDLQHLDPPALADWKRDKVVRALAHRGLGTVTVDQTLSLPAGTRRRLSVGLRGRARHGVCGFFARESHRLIDTPHCLLPTPPLAALMEHLRRALPGFLAPAAEGTALMTETETGIDLRLDLPTAPELTGREALAALAEDADLARLTLTIAGGSEEPVALRRAPKLTLGGTPVLPPPGPFLQPSVDGERALTDLVLAAFEDLPAGAVIADLFCGLGTFALPLAARGFKLRGWDIESSAIGALGATAPARAGKVQATTRDLFRRPLVAEELAGWSGVVLDPPRAGAKAQVEALAAAGPGPLGAPVRPSILGIVGGAPAAAATGPSVIVLVSCAPASFARDARALVDGGYRIDWVRPVDQFTWSHHVEVVARFSRG</sequence>
<keyword evidence="4" id="KW-0408">Iron</keyword>
<feature type="binding site" evidence="5">
    <location>
        <position position="303"/>
    </location>
    <ligand>
        <name>S-adenosyl-L-methionine</name>
        <dbReference type="ChEBI" id="CHEBI:59789"/>
    </ligand>
</feature>
<evidence type="ECO:0000313" key="7">
    <source>
        <dbReference type="EMBL" id="ABC22907.1"/>
    </source>
</evidence>
<dbReference type="Gene3D" id="2.40.50.1070">
    <property type="match status" value="1"/>
</dbReference>
<gene>
    <name evidence="7" type="ordered locus">Rru_A2107</name>
</gene>
<keyword evidence="3 5" id="KW-0949">S-adenosyl-L-methionine</keyword>
<dbReference type="PROSITE" id="PS50926">
    <property type="entry name" value="TRAM"/>
    <property type="match status" value="1"/>
</dbReference>
<dbReference type="InterPro" id="IPR002792">
    <property type="entry name" value="TRAM_dom"/>
</dbReference>
<comment type="similarity">
    <text evidence="5">Belongs to the class I-like SAM-binding methyltransferase superfamily. RNA M5U methyltransferase family.</text>
</comment>
<dbReference type="InterPro" id="IPR010280">
    <property type="entry name" value="U5_MeTrfase_fam"/>
</dbReference>
<feature type="active site" description="Nucleophile" evidence="5">
    <location>
        <position position="422"/>
    </location>
</feature>
<dbReference type="EnsemblBacteria" id="ABC22907">
    <property type="protein sequence ID" value="ABC22907"/>
    <property type="gene ID" value="Rru_A2107"/>
</dbReference>
<keyword evidence="4" id="KW-0479">Metal-binding</keyword>
<dbReference type="STRING" id="269796.Rru_A2107"/>
<name>Q2RSI8_RHORT</name>
<proteinExistence type="inferred from homology"/>
<dbReference type="Gene3D" id="3.40.50.150">
    <property type="entry name" value="Vaccinia Virus protein VP39"/>
    <property type="match status" value="2"/>
</dbReference>
<dbReference type="InterPro" id="IPR012340">
    <property type="entry name" value="NA-bd_OB-fold"/>
</dbReference>
<dbReference type="RefSeq" id="WP_011389860.1">
    <property type="nucleotide sequence ID" value="NC_007643.1"/>
</dbReference>
<dbReference type="PhylomeDB" id="Q2RSI8"/>
<dbReference type="PATRIC" id="fig|269796.9.peg.2197"/>
<dbReference type="EC" id="2.1.1.-" evidence="7"/>
<keyword evidence="1 5" id="KW-0489">Methyltransferase</keyword>
<feature type="domain" description="TRAM" evidence="6">
    <location>
        <begin position="9"/>
        <end position="71"/>
    </location>
</feature>
<dbReference type="PANTHER" id="PTHR11061">
    <property type="entry name" value="RNA M5U METHYLTRANSFERASE"/>
    <property type="match status" value="1"/>
</dbReference>
<dbReference type="InterPro" id="IPR029063">
    <property type="entry name" value="SAM-dependent_MTases_sf"/>
</dbReference>
<evidence type="ECO:0000256" key="2">
    <source>
        <dbReference type="ARBA" id="ARBA00022679"/>
    </source>
</evidence>
<dbReference type="Proteomes" id="UP000001929">
    <property type="component" value="Chromosome"/>
</dbReference>
<feature type="binding site" evidence="5">
    <location>
        <position position="324"/>
    </location>
    <ligand>
        <name>S-adenosyl-L-methionine</name>
        <dbReference type="ChEBI" id="CHEBI:59789"/>
    </ligand>
</feature>
<dbReference type="SUPFAM" id="SSF50249">
    <property type="entry name" value="Nucleic acid-binding proteins"/>
    <property type="match status" value="1"/>
</dbReference>
<dbReference type="GO" id="GO:0070475">
    <property type="term" value="P:rRNA base methylation"/>
    <property type="evidence" value="ECO:0007669"/>
    <property type="project" value="TreeGrafter"/>
</dbReference>
<dbReference type="GO" id="GO:0070041">
    <property type="term" value="F:rRNA (uridine-C5-)-methyltransferase activity"/>
    <property type="evidence" value="ECO:0007669"/>
    <property type="project" value="TreeGrafter"/>
</dbReference>
<dbReference type="GO" id="GO:0051536">
    <property type="term" value="F:iron-sulfur cluster binding"/>
    <property type="evidence" value="ECO:0007669"/>
    <property type="project" value="UniProtKB-KW"/>
</dbReference>
<keyword evidence="8" id="KW-1185">Reference proteome</keyword>
<dbReference type="KEGG" id="rru:Rru_A2107"/>
<dbReference type="eggNOG" id="COG2265">
    <property type="taxonomic scope" value="Bacteria"/>
</dbReference>
<evidence type="ECO:0000256" key="3">
    <source>
        <dbReference type="ARBA" id="ARBA00022691"/>
    </source>
</evidence>
<evidence type="ECO:0000256" key="1">
    <source>
        <dbReference type="ARBA" id="ARBA00022603"/>
    </source>
</evidence>
<keyword evidence="2 5" id="KW-0808">Transferase</keyword>